<evidence type="ECO:0000313" key="1">
    <source>
        <dbReference type="EMBL" id="CAB3759813.1"/>
    </source>
</evidence>
<evidence type="ECO:0000313" key="2">
    <source>
        <dbReference type="Proteomes" id="UP000494329"/>
    </source>
</evidence>
<reference evidence="1 2" key="1">
    <citation type="submission" date="2020-04" db="EMBL/GenBank/DDBJ databases">
        <authorList>
            <person name="De Canck E."/>
        </authorList>
    </citation>
    <scope>NUCLEOTIDE SEQUENCE [LARGE SCALE GENOMIC DNA]</scope>
    <source>
        <strain evidence="1 2">LMG 29739</strain>
    </source>
</reference>
<keyword evidence="2" id="KW-1185">Reference proteome</keyword>
<proteinExistence type="predicted"/>
<accession>A0A6J5E0I4</accession>
<sequence>MKLEPLSHCPDRTDAVVLQVRFDHRSRLPQPGAAARRAPAPAGPAPRLFGRLFVRMRIVKIAIGRLFRHHAADRACRCDVDARLLELETHKLSAQHLGNPHR</sequence>
<gene>
    <name evidence="1" type="ORF">LMG29739_03250</name>
</gene>
<name>A0A6J5E0I4_9BURK</name>
<dbReference type="Proteomes" id="UP000494329">
    <property type="component" value="Unassembled WGS sequence"/>
</dbReference>
<dbReference type="EMBL" id="CADIKF010000024">
    <property type="protein sequence ID" value="CAB3759813.1"/>
    <property type="molecule type" value="Genomic_DNA"/>
</dbReference>
<dbReference type="AlphaFoldDB" id="A0A6J5E0I4"/>
<organism evidence="1 2">
    <name type="scientific">Paraburkholderia solisilvae</name>
    <dbReference type="NCBI Taxonomy" id="624376"/>
    <lineage>
        <taxon>Bacteria</taxon>
        <taxon>Pseudomonadati</taxon>
        <taxon>Pseudomonadota</taxon>
        <taxon>Betaproteobacteria</taxon>
        <taxon>Burkholderiales</taxon>
        <taxon>Burkholderiaceae</taxon>
        <taxon>Paraburkholderia</taxon>
    </lineage>
</organism>
<protein>
    <submittedName>
        <fullName evidence="1">Uncharacterized protein</fullName>
    </submittedName>
</protein>